<name>A0ABV0V9S0_9TELE</name>
<reference evidence="2 3" key="1">
    <citation type="submission" date="2021-06" db="EMBL/GenBank/DDBJ databases">
        <authorList>
            <person name="Palmer J.M."/>
        </authorList>
    </citation>
    <scope>NUCLEOTIDE SEQUENCE [LARGE SCALE GENOMIC DNA]</scope>
    <source>
        <strain evidence="3">if_2019</strain>
        <tissue evidence="2">Muscle</tissue>
    </source>
</reference>
<dbReference type="Proteomes" id="UP001482620">
    <property type="component" value="Unassembled WGS sequence"/>
</dbReference>
<proteinExistence type="predicted"/>
<feature type="region of interest" description="Disordered" evidence="1">
    <location>
        <begin position="38"/>
        <end position="104"/>
    </location>
</feature>
<evidence type="ECO:0000256" key="1">
    <source>
        <dbReference type="SAM" id="MobiDB-lite"/>
    </source>
</evidence>
<dbReference type="EMBL" id="JAHRIQ010103965">
    <property type="protein sequence ID" value="MEQ2254070.1"/>
    <property type="molecule type" value="Genomic_DNA"/>
</dbReference>
<evidence type="ECO:0000313" key="2">
    <source>
        <dbReference type="EMBL" id="MEQ2254070.1"/>
    </source>
</evidence>
<accession>A0ABV0V9S0</accession>
<feature type="compositionally biased region" description="Pro residues" evidence="1">
    <location>
        <begin position="54"/>
        <end position="63"/>
    </location>
</feature>
<sequence length="104" mass="11511">MDAVHSLTPPYILYTPRSRCRYPIGATVPRTQEVVPFPPGVETVRPPQHQPSLVPAPPNPNATPVPNDLHPHPEMGPSTKEGSTWFKRVHQPEVAQDETIPTPQ</sequence>
<gene>
    <name evidence="2" type="ORF">ILYODFUR_039164</name>
</gene>
<protein>
    <submittedName>
        <fullName evidence="2">Uncharacterized protein</fullName>
    </submittedName>
</protein>
<comment type="caution">
    <text evidence="2">The sequence shown here is derived from an EMBL/GenBank/DDBJ whole genome shotgun (WGS) entry which is preliminary data.</text>
</comment>
<organism evidence="2 3">
    <name type="scientific">Ilyodon furcidens</name>
    <name type="common">goldbreast splitfin</name>
    <dbReference type="NCBI Taxonomy" id="33524"/>
    <lineage>
        <taxon>Eukaryota</taxon>
        <taxon>Metazoa</taxon>
        <taxon>Chordata</taxon>
        <taxon>Craniata</taxon>
        <taxon>Vertebrata</taxon>
        <taxon>Euteleostomi</taxon>
        <taxon>Actinopterygii</taxon>
        <taxon>Neopterygii</taxon>
        <taxon>Teleostei</taxon>
        <taxon>Neoteleostei</taxon>
        <taxon>Acanthomorphata</taxon>
        <taxon>Ovalentaria</taxon>
        <taxon>Atherinomorphae</taxon>
        <taxon>Cyprinodontiformes</taxon>
        <taxon>Goodeidae</taxon>
        <taxon>Ilyodon</taxon>
    </lineage>
</organism>
<keyword evidence="3" id="KW-1185">Reference proteome</keyword>
<evidence type="ECO:0000313" key="3">
    <source>
        <dbReference type="Proteomes" id="UP001482620"/>
    </source>
</evidence>